<dbReference type="GO" id="GO:0045892">
    <property type="term" value="P:negative regulation of DNA-templated transcription"/>
    <property type="evidence" value="ECO:0007669"/>
    <property type="project" value="TreeGrafter"/>
</dbReference>
<dbReference type="PANTHER" id="PTHR12522:SF4">
    <property type="entry name" value="ZINC FINGER PROTEIN ELBOW"/>
    <property type="match status" value="1"/>
</dbReference>
<feature type="compositionally biased region" description="Basic and acidic residues" evidence="6">
    <location>
        <begin position="217"/>
        <end position="232"/>
    </location>
</feature>
<dbReference type="AlphaFoldDB" id="A0AAV8VN80"/>
<dbReference type="InterPro" id="IPR001584">
    <property type="entry name" value="Integrase_cat-core"/>
</dbReference>
<dbReference type="Proteomes" id="UP001159042">
    <property type="component" value="Unassembled WGS sequence"/>
</dbReference>
<dbReference type="InterPro" id="IPR036397">
    <property type="entry name" value="RNaseH_sf"/>
</dbReference>
<keyword evidence="4" id="KW-0862">Zinc</keyword>
<evidence type="ECO:0000256" key="6">
    <source>
        <dbReference type="SAM" id="MobiDB-lite"/>
    </source>
</evidence>
<dbReference type="GO" id="GO:0005634">
    <property type="term" value="C:nucleus"/>
    <property type="evidence" value="ECO:0007669"/>
    <property type="project" value="TreeGrafter"/>
</dbReference>
<evidence type="ECO:0000256" key="5">
    <source>
        <dbReference type="PROSITE-ProRule" id="PRU00042"/>
    </source>
</evidence>
<evidence type="ECO:0000256" key="3">
    <source>
        <dbReference type="ARBA" id="ARBA00022771"/>
    </source>
</evidence>
<reference evidence="9 10" key="1">
    <citation type="journal article" date="2023" name="Insect Mol. Biol.">
        <title>Genome sequencing provides insights into the evolution of gene families encoding plant cell wall-degrading enzymes in longhorned beetles.</title>
        <authorList>
            <person name="Shin N.R."/>
            <person name="Okamura Y."/>
            <person name="Kirsch R."/>
            <person name="Pauchet Y."/>
        </authorList>
    </citation>
    <scope>NUCLEOTIDE SEQUENCE [LARGE SCALE GENOMIC DNA]</scope>
    <source>
        <strain evidence="9">EAD_L_NR</strain>
    </source>
</reference>
<dbReference type="GO" id="GO:0008270">
    <property type="term" value="F:zinc ion binding"/>
    <property type="evidence" value="ECO:0007669"/>
    <property type="project" value="UniProtKB-KW"/>
</dbReference>
<dbReference type="SUPFAM" id="SSF53098">
    <property type="entry name" value="Ribonuclease H-like"/>
    <property type="match status" value="1"/>
</dbReference>
<feature type="domain" description="C2H2-type" evidence="7">
    <location>
        <begin position="489"/>
        <end position="523"/>
    </location>
</feature>
<feature type="region of interest" description="Disordered" evidence="6">
    <location>
        <begin position="207"/>
        <end position="266"/>
    </location>
</feature>
<name>A0AAV8VN80_9CUCU</name>
<evidence type="ECO:0000313" key="9">
    <source>
        <dbReference type="EMBL" id="KAJ8915718.1"/>
    </source>
</evidence>
<dbReference type="Gene3D" id="3.30.420.10">
    <property type="entry name" value="Ribonuclease H-like superfamily/Ribonuclease H"/>
    <property type="match status" value="1"/>
</dbReference>
<evidence type="ECO:0000256" key="4">
    <source>
        <dbReference type="ARBA" id="ARBA00022833"/>
    </source>
</evidence>
<dbReference type="InterPro" id="IPR013087">
    <property type="entry name" value="Znf_C2H2_type"/>
</dbReference>
<proteinExistence type="inferred from homology"/>
<organism evidence="9 10">
    <name type="scientific">Exocentrus adspersus</name>
    <dbReference type="NCBI Taxonomy" id="1586481"/>
    <lineage>
        <taxon>Eukaryota</taxon>
        <taxon>Metazoa</taxon>
        <taxon>Ecdysozoa</taxon>
        <taxon>Arthropoda</taxon>
        <taxon>Hexapoda</taxon>
        <taxon>Insecta</taxon>
        <taxon>Pterygota</taxon>
        <taxon>Neoptera</taxon>
        <taxon>Endopterygota</taxon>
        <taxon>Coleoptera</taxon>
        <taxon>Polyphaga</taxon>
        <taxon>Cucujiformia</taxon>
        <taxon>Chrysomeloidea</taxon>
        <taxon>Cerambycidae</taxon>
        <taxon>Lamiinae</taxon>
        <taxon>Acanthocinini</taxon>
        <taxon>Exocentrus</taxon>
    </lineage>
</organism>
<feature type="domain" description="Integrase catalytic" evidence="8">
    <location>
        <begin position="1"/>
        <end position="101"/>
    </location>
</feature>
<dbReference type="PANTHER" id="PTHR12522">
    <property type="entry name" value="ZINC-FINGER PROTEIN NOLZ1-RELATED"/>
    <property type="match status" value="1"/>
</dbReference>
<protein>
    <recommendedName>
        <fullName evidence="11">C2H2-type domain-containing protein</fullName>
    </recommendedName>
</protein>
<sequence length="613" mass="66112">MKLCGVPERIISDRGKCFTSKDFQSFCCQEIIKHVLNAVACPRSNGQVERFNSTILNSMMAAIGDDHDAWEDKIPQVQCGINKTVNATTGYAPSELFYGFRPRLKFDVSLVNTDQTDRLAKIQSLRATALTNIEKHSQVMKTRYDKCRVPAAQFTVGDMVMVERSPIVKGVTSGKLVQKYIGPVKLDAKKSPLALLAQTCSQIGADGAQAKFSSTEKNTKVNKPDKDKEKLISHSSDSMIITSLKSETNITQDNPRTPEGRLSDNSSVVSHVNSSVVSKMSPNGHLSSHSVNSPSVSPSVVEYKSFTDNNSEVINSTVKNDGPGIRTSSPCTNISKTGFTPNILTSSSDLSIKDLPLGTFKPSLQPVSSIFLNGYSSGFPLSGDIMANSLLPQNHTLKSGIISSYFGYGRIKPQESISSVCRDPYCTGCSVSAHLLSGSNTGKTCPAGCVQCDHAKPSTSTGYVSHNSSATIYAHAQLAALAAATQLPYVCSWISGDATYCGKRFSNSEELLSHLRTHTSSSVPEAGSNLSVLNSTVLPPTHSFLPRTYPTPPLSPLTTARYHPYNKPSSLIFPSLTSPSLNNFAINHPNLSPYFSPYSLYGQRLGTTPGMHP</sequence>
<evidence type="ECO:0000259" key="8">
    <source>
        <dbReference type="PROSITE" id="PS50994"/>
    </source>
</evidence>
<dbReference type="PROSITE" id="PS50994">
    <property type="entry name" value="INTEGRASE"/>
    <property type="match status" value="1"/>
</dbReference>
<evidence type="ECO:0000313" key="10">
    <source>
        <dbReference type="Proteomes" id="UP001159042"/>
    </source>
</evidence>
<accession>A0AAV8VN80</accession>
<dbReference type="PROSITE" id="PS50157">
    <property type="entry name" value="ZINC_FINGER_C2H2_2"/>
    <property type="match status" value="1"/>
</dbReference>
<evidence type="ECO:0000256" key="2">
    <source>
        <dbReference type="ARBA" id="ARBA00022723"/>
    </source>
</evidence>
<dbReference type="Gene3D" id="3.30.160.60">
    <property type="entry name" value="Classic Zinc Finger"/>
    <property type="match status" value="1"/>
</dbReference>
<dbReference type="GO" id="GO:0003676">
    <property type="term" value="F:nucleic acid binding"/>
    <property type="evidence" value="ECO:0007669"/>
    <property type="project" value="InterPro"/>
</dbReference>
<gene>
    <name evidence="9" type="ORF">NQ315_000652</name>
</gene>
<dbReference type="GO" id="GO:0015074">
    <property type="term" value="P:DNA integration"/>
    <property type="evidence" value="ECO:0007669"/>
    <property type="project" value="InterPro"/>
</dbReference>
<evidence type="ECO:0000256" key="1">
    <source>
        <dbReference type="ARBA" id="ARBA00010144"/>
    </source>
</evidence>
<dbReference type="InterPro" id="IPR051520">
    <property type="entry name" value="Elbow/Noc_ZnFinger"/>
</dbReference>
<feature type="compositionally biased region" description="Polar residues" evidence="6">
    <location>
        <begin position="233"/>
        <end position="255"/>
    </location>
</feature>
<keyword evidence="10" id="KW-1185">Reference proteome</keyword>
<comment type="caution">
    <text evidence="9">The sequence shown here is derived from an EMBL/GenBank/DDBJ whole genome shotgun (WGS) entry which is preliminary data.</text>
</comment>
<evidence type="ECO:0008006" key="11">
    <source>
        <dbReference type="Google" id="ProtNLM"/>
    </source>
</evidence>
<keyword evidence="3 5" id="KW-0863">Zinc-finger</keyword>
<keyword evidence="2" id="KW-0479">Metal-binding</keyword>
<dbReference type="EMBL" id="JANEYG010000050">
    <property type="protein sequence ID" value="KAJ8915718.1"/>
    <property type="molecule type" value="Genomic_DNA"/>
</dbReference>
<dbReference type="InterPro" id="IPR012337">
    <property type="entry name" value="RNaseH-like_sf"/>
</dbReference>
<evidence type="ECO:0000259" key="7">
    <source>
        <dbReference type="PROSITE" id="PS50157"/>
    </source>
</evidence>
<comment type="similarity">
    <text evidence="1">Belongs to the Elbow/Noc family.</text>
</comment>